<keyword evidence="1" id="KW-1133">Transmembrane helix</keyword>
<organism evidence="2">
    <name type="scientific">marine sediment metagenome</name>
    <dbReference type="NCBI Taxonomy" id="412755"/>
    <lineage>
        <taxon>unclassified sequences</taxon>
        <taxon>metagenomes</taxon>
        <taxon>ecological metagenomes</taxon>
    </lineage>
</organism>
<reference evidence="2" key="1">
    <citation type="journal article" date="2015" name="Nature">
        <title>Complex archaea that bridge the gap between prokaryotes and eukaryotes.</title>
        <authorList>
            <person name="Spang A."/>
            <person name="Saw J.H."/>
            <person name="Jorgensen S.L."/>
            <person name="Zaremba-Niedzwiedzka K."/>
            <person name="Martijn J."/>
            <person name="Lind A.E."/>
            <person name="van Eijk R."/>
            <person name="Schleper C."/>
            <person name="Guy L."/>
            <person name="Ettema T.J."/>
        </authorList>
    </citation>
    <scope>NUCLEOTIDE SEQUENCE</scope>
</reference>
<keyword evidence="1" id="KW-0472">Membrane</keyword>
<dbReference type="AlphaFoldDB" id="A0A0F9FA90"/>
<protein>
    <submittedName>
        <fullName evidence="2">Uncharacterized protein</fullName>
    </submittedName>
</protein>
<sequence>MATILFKSFTKNQPALTPNVRSTRFQRLRLDTKIKKRAAVSVFLIFILILGLTLTYLFRSQSIVVQKYDLVKINYQMWESDSRKNYNVLSPLYDYIIWITMIPITENSTLGLILGLYDNLLESQKYYKSDLIWLDKCIDQDRNGIDDLSGEPALSFGNSTDLYFNTYLIIKFEVLDIEKT</sequence>
<proteinExistence type="predicted"/>
<evidence type="ECO:0000313" key="2">
    <source>
        <dbReference type="EMBL" id="KKL83188.1"/>
    </source>
</evidence>
<accession>A0A0F9FA90</accession>
<name>A0A0F9FA90_9ZZZZ</name>
<gene>
    <name evidence="2" type="ORF">LCGC14_1977310</name>
</gene>
<keyword evidence="1" id="KW-0812">Transmembrane</keyword>
<evidence type="ECO:0000256" key="1">
    <source>
        <dbReference type="SAM" id="Phobius"/>
    </source>
</evidence>
<comment type="caution">
    <text evidence="2">The sequence shown here is derived from an EMBL/GenBank/DDBJ whole genome shotgun (WGS) entry which is preliminary data.</text>
</comment>
<dbReference type="EMBL" id="LAZR01022057">
    <property type="protein sequence ID" value="KKL83188.1"/>
    <property type="molecule type" value="Genomic_DNA"/>
</dbReference>
<feature type="transmembrane region" description="Helical" evidence="1">
    <location>
        <begin position="38"/>
        <end position="58"/>
    </location>
</feature>
<feature type="transmembrane region" description="Helical" evidence="1">
    <location>
        <begin position="95"/>
        <end position="117"/>
    </location>
</feature>